<protein>
    <submittedName>
        <fullName evidence="1">1470_t:CDS:1</fullName>
    </submittedName>
</protein>
<gene>
    <name evidence="1" type="ORF">SPELUC_LOCUS9520</name>
</gene>
<dbReference type="Proteomes" id="UP000789366">
    <property type="component" value="Unassembled WGS sequence"/>
</dbReference>
<organism evidence="1 2">
    <name type="scientific">Cetraspora pellucida</name>
    <dbReference type="NCBI Taxonomy" id="1433469"/>
    <lineage>
        <taxon>Eukaryota</taxon>
        <taxon>Fungi</taxon>
        <taxon>Fungi incertae sedis</taxon>
        <taxon>Mucoromycota</taxon>
        <taxon>Glomeromycotina</taxon>
        <taxon>Glomeromycetes</taxon>
        <taxon>Diversisporales</taxon>
        <taxon>Gigasporaceae</taxon>
        <taxon>Cetraspora</taxon>
    </lineage>
</organism>
<accession>A0ACA9NTP0</accession>
<sequence length="169" mass="20468">MIYTDGCPVLNDIEWRDNCQFPVIRKGETPSDWMKRIWDRLTNYKNNNCLTNDKKQYLIAKKMVYLYKGDLGHAVEVNIAICYSCDQIIYVDKRLGYELYHNYKMKEHWRTNCTRNRHCDISFKEYMELKQKPEHKNDYRPDSLCTSELALHYQLLWAVREEMRPINNV</sequence>
<reference evidence="1" key="1">
    <citation type="submission" date="2021-06" db="EMBL/GenBank/DDBJ databases">
        <authorList>
            <person name="Kallberg Y."/>
            <person name="Tangrot J."/>
            <person name="Rosling A."/>
        </authorList>
    </citation>
    <scope>NUCLEOTIDE SEQUENCE</scope>
    <source>
        <strain evidence="1">28 12/20/2015</strain>
    </source>
</reference>
<evidence type="ECO:0000313" key="2">
    <source>
        <dbReference type="Proteomes" id="UP000789366"/>
    </source>
</evidence>
<keyword evidence="2" id="KW-1185">Reference proteome</keyword>
<name>A0ACA9NTP0_9GLOM</name>
<proteinExistence type="predicted"/>
<evidence type="ECO:0000313" key="1">
    <source>
        <dbReference type="EMBL" id="CAG8667635.1"/>
    </source>
</evidence>
<comment type="caution">
    <text evidence="1">The sequence shown here is derived from an EMBL/GenBank/DDBJ whole genome shotgun (WGS) entry which is preliminary data.</text>
</comment>
<dbReference type="EMBL" id="CAJVPW010016143">
    <property type="protein sequence ID" value="CAG8667635.1"/>
    <property type="molecule type" value="Genomic_DNA"/>
</dbReference>